<evidence type="ECO:0000256" key="1">
    <source>
        <dbReference type="SAM" id="MobiDB-lite"/>
    </source>
</evidence>
<reference evidence="2" key="2">
    <citation type="journal article" date="2015" name="Data Brief">
        <title>Shoot transcriptome of the giant reed, Arundo donax.</title>
        <authorList>
            <person name="Barrero R.A."/>
            <person name="Guerrero F.D."/>
            <person name="Moolhuijzen P."/>
            <person name="Goolsby J.A."/>
            <person name="Tidwell J."/>
            <person name="Bellgard S.E."/>
            <person name="Bellgard M.I."/>
        </authorList>
    </citation>
    <scope>NUCLEOTIDE SEQUENCE</scope>
    <source>
        <tissue evidence="2">Shoot tissue taken approximately 20 cm above the soil surface</tissue>
    </source>
</reference>
<dbReference type="AlphaFoldDB" id="A0A0A9B3H3"/>
<protein>
    <submittedName>
        <fullName evidence="2">Uncharacterized protein</fullName>
    </submittedName>
</protein>
<sequence>MSEEVNNHSHITNGGSNKRHQQFNSKTQLDLNQHKRKRTSKP</sequence>
<dbReference type="EMBL" id="GBRH01239356">
    <property type="protein sequence ID" value="JAD58539.1"/>
    <property type="molecule type" value="Transcribed_RNA"/>
</dbReference>
<evidence type="ECO:0000313" key="2">
    <source>
        <dbReference type="EMBL" id="JAD58539.1"/>
    </source>
</evidence>
<accession>A0A0A9B3H3</accession>
<name>A0A0A9B3H3_ARUDO</name>
<feature type="compositionally biased region" description="Polar residues" evidence="1">
    <location>
        <begin position="8"/>
        <end position="31"/>
    </location>
</feature>
<organism evidence="2">
    <name type="scientific">Arundo donax</name>
    <name type="common">Giant reed</name>
    <name type="synonym">Donax arundinaceus</name>
    <dbReference type="NCBI Taxonomy" id="35708"/>
    <lineage>
        <taxon>Eukaryota</taxon>
        <taxon>Viridiplantae</taxon>
        <taxon>Streptophyta</taxon>
        <taxon>Embryophyta</taxon>
        <taxon>Tracheophyta</taxon>
        <taxon>Spermatophyta</taxon>
        <taxon>Magnoliopsida</taxon>
        <taxon>Liliopsida</taxon>
        <taxon>Poales</taxon>
        <taxon>Poaceae</taxon>
        <taxon>PACMAD clade</taxon>
        <taxon>Arundinoideae</taxon>
        <taxon>Arundineae</taxon>
        <taxon>Arundo</taxon>
    </lineage>
</organism>
<feature type="region of interest" description="Disordered" evidence="1">
    <location>
        <begin position="1"/>
        <end position="42"/>
    </location>
</feature>
<reference evidence="2" key="1">
    <citation type="submission" date="2014-09" db="EMBL/GenBank/DDBJ databases">
        <authorList>
            <person name="Magalhaes I.L.F."/>
            <person name="Oliveira U."/>
            <person name="Santos F.R."/>
            <person name="Vidigal T.H.D.A."/>
            <person name="Brescovit A.D."/>
            <person name="Santos A.J."/>
        </authorList>
    </citation>
    <scope>NUCLEOTIDE SEQUENCE</scope>
    <source>
        <tissue evidence="2">Shoot tissue taken approximately 20 cm above the soil surface</tissue>
    </source>
</reference>
<proteinExistence type="predicted"/>